<dbReference type="Proteomes" id="UP001345219">
    <property type="component" value="Chromosome 11"/>
</dbReference>
<dbReference type="AlphaFoldDB" id="A0AAN7KBR4"/>
<evidence type="ECO:0000313" key="1">
    <source>
        <dbReference type="EMBL" id="KAK4764139.1"/>
    </source>
</evidence>
<evidence type="ECO:0008006" key="3">
    <source>
        <dbReference type="Google" id="ProtNLM"/>
    </source>
</evidence>
<comment type="caution">
    <text evidence="1">The sequence shown here is derived from an EMBL/GenBank/DDBJ whole genome shotgun (WGS) entry which is preliminary data.</text>
</comment>
<protein>
    <recommendedName>
        <fullName evidence="3">Transmembrane protein 53</fullName>
    </recommendedName>
</protein>
<dbReference type="PANTHER" id="PTHR12265">
    <property type="entry name" value="TRANSMEMBRANE PROTEIN 53"/>
    <property type="match status" value="1"/>
</dbReference>
<sequence>MEAHVRIIRSNRLLLLKTPSPICRSAVITRLSPRILSLSQTPYPKPSTFLSESLSFSHLSSPYTSSFNHGNLNHFTPSSDNARLSWHRAPLSIDGPAPAVSGYRRDREITVVLLGWLGARQKHLRRYIEWYNSRGFNAVTFVVGVRELLWFDLGVRVENRIKHLTEELVSWVSGHDGDGRQRSLLFHSFSNTGWLVYGYFLERLQGRQDLTEKLKGCIVDSGGGDPVHPKVWAAGFSTALLKKRSSLIDPDLETKNSQEFQDNVKLLKLPGNEMSMIENIVLSALEKLFMYVLKLPHVERKLENIVSVLSKNQPICPQLYLYSTADRVVPYKSIEFQIEAQRSMGRKVSSFNFESSPHVDHFRTFPKQYLLVLENFLEECLSTVKHK</sequence>
<dbReference type="SUPFAM" id="SSF53474">
    <property type="entry name" value="alpha/beta-Hydrolases"/>
    <property type="match status" value="1"/>
</dbReference>
<dbReference type="PANTHER" id="PTHR12265:SF11">
    <property type="entry name" value="ALPHA_BETA-HYDROLASES SUPERFAMILY PROTEIN"/>
    <property type="match status" value="1"/>
</dbReference>
<name>A0AAN7KBR4_9MYRT</name>
<gene>
    <name evidence="1" type="ORF">SAY87_013577</name>
</gene>
<dbReference type="Pfam" id="PF05705">
    <property type="entry name" value="DUF829"/>
    <property type="match status" value="1"/>
</dbReference>
<organism evidence="1 2">
    <name type="scientific">Trapa incisa</name>
    <dbReference type="NCBI Taxonomy" id="236973"/>
    <lineage>
        <taxon>Eukaryota</taxon>
        <taxon>Viridiplantae</taxon>
        <taxon>Streptophyta</taxon>
        <taxon>Embryophyta</taxon>
        <taxon>Tracheophyta</taxon>
        <taxon>Spermatophyta</taxon>
        <taxon>Magnoliopsida</taxon>
        <taxon>eudicotyledons</taxon>
        <taxon>Gunneridae</taxon>
        <taxon>Pentapetalae</taxon>
        <taxon>rosids</taxon>
        <taxon>malvids</taxon>
        <taxon>Myrtales</taxon>
        <taxon>Lythraceae</taxon>
        <taxon>Trapa</taxon>
    </lineage>
</organism>
<keyword evidence="2" id="KW-1185">Reference proteome</keyword>
<reference evidence="1 2" key="1">
    <citation type="journal article" date="2023" name="Hortic Res">
        <title>Pangenome of water caltrop reveals structural variations and asymmetric subgenome divergence after allopolyploidization.</title>
        <authorList>
            <person name="Zhang X."/>
            <person name="Chen Y."/>
            <person name="Wang L."/>
            <person name="Yuan Y."/>
            <person name="Fang M."/>
            <person name="Shi L."/>
            <person name="Lu R."/>
            <person name="Comes H.P."/>
            <person name="Ma Y."/>
            <person name="Chen Y."/>
            <person name="Huang G."/>
            <person name="Zhou Y."/>
            <person name="Zheng Z."/>
            <person name="Qiu Y."/>
        </authorList>
    </citation>
    <scope>NUCLEOTIDE SEQUENCE [LARGE SCALE GENOMIC DNA]</scope>
    <source>
        <tissue evidence="1">Roots</tissue>
    </source>
</reference>
<accession>A0AAN7KBR4</accession>
<dbReference type="EMBL" id="JAXIOK010000008">
    <property type="protein sequence ID" value="KAK4764139.1"/>
    <property type="molecule type" value="Genomic_DNA"/>
</dbReference>
<dbReference type="InterPro" id="IPR029058">
    <property type="entry name" value="AB_hydrolase_fold"/>
</dbReference>
<dbReference type="InterPro" id="IPR008547">
    <property type="entry name" value="DUF829_TMEM53"/>
</dbReference>
<evidence type="ECO:0000313" key="2">
    <source>
        <dbReference type="Proteomes" id="UP001345219"/>
    </source>
</evidence>
<proteinExistence type="predicted"/>